<dbReference type="EMBL" id="JAUEDK010000013">
    <property type="protein sequence ID" value="MDN0075072.1"/>
    <property type="molecule type" value="Genomic_DNA"/>
</dbReference>
<accession>A0ABT7XMQ5</accession>
<protein>
    <submittedName>
        <fullName evidence="2">DUF1906 domain-containing protein</fullName>
    </submittedName>
</protein>
<proteinExistence type="predicted"/>
<dbReference type="Gene3D" id="2.30.30.40">
    <property type="entry name" value="SH3 Domains"/>
    <property type="match status" value="1"/>
</dbReference>
<dbReference type="Pfam" id="PF08924">
    <property type="entry name" value="Rv2525c_GlyHyd-like"/>
    <property type="match status" value="1"/>
</dbReference>
<comment type="caution">
    <text evidence="2">The sequence shown here is derived from an EMBL/GenBank/DDBJ whole genome shotgun (WGS) entry which is preliminary data.</text>
</comment>
<name>A0ABT7XMQ5_9NEIS</name>
<evidence type="ECO:0000259" key="1">
    <source>
        <dbReference type="Pfam" id="PF08924"/>
    </source>
</evidence>
<evidence type="ECO:0000313" key="3">
    <source>
        <dbReference type="Proteomes" id="UP001168540"/>
    </source>
</evidence>
<dbReference type="RefSeq" id="WP_289829665.1">
    <property type="nucleotide sequence ID" value="NZ_JAUEDK010000013.1"/>
</dbReference>
<dbReference type="Gene3D" id="3.20.20.80">
    <property type="entry name" value="Glycosidases"/>
    <property type="match status" value="1"/>
</dbReference>
<evidence type="ECO:0000313" key="2">
    <source>
        <dbReference type="EMBL" id="MDN0075072.1"/>
    </source>
</evidence>
<organism evidence="2 3">
    <name type="scientific">Crenobacter oryzisoli</name>
    <dbReference type="NCBI Taxonomy" id="3056844"/>
    <lineage>
        <taxon>Bacteria</taxon>
        <taxon>Pseudomonadati</taxon>
        <taxon>Pseudomonadota</taxon>
        <taxon>Betaproteobacteria</taxon>
        <taxon>Neisseriales</taxon>
        <taxon>Neisseriaceae</taxon>
        <taxon>Crenobacter</taxon>
    </lineage>
</organism>
<keyword evidence="3" id="KW-1185">Reference proteome</keyword>
<sequence length="445" mass="46706">MATIIDVSSACGNRASALAAAGVRTVIRYYSRDTVLSSKRLTHNEAIQLVAAGLRLGIVHEGRFGDKATNFDRACGVADALYARSYGATTIGQPAGSAIYFGIDFDATAEDIRTRVIPYFQGVSDAFGQPTGDPHYVIGVYGSGATCKAVLDAGLAQCAWLAQSTGWADYMDFRMSNRWTLSQEMPATIAGVACDPNTTSDGKVIGDFTLTTGSVAQPPTTSPLPAQMRVNARSGLRLRSGPGVEFEVSKLLPFGTLVHPLKSVGAWTAIDLQGDGIADGFVSSAYLADVPPSHTAPGTAVADAIHVAELIRQGSSAEGLQAARETAAASLPGYPTNGCAAHLSALLQQSSMDVPMTWGAGKLAQVLIDRGWSQITVGNQKPGDVGVCFDNNPSPPGADHIYLVVSTSGPDEMMIADNQRTEDAPHIRFASGKGKTPTEYFLRAF</sequence>
<reference evidence="2" key="1">
    <citation type="submission" date="2023-06" db="EMBL/GenBank/DDBJ databases">
        <authorList>
            <person name="Zhang S."/>
        </authorList>
    </citation>
    <scope>NUCLEOTIDE SEQUENCE</scope>
    <source>
        <strain evidence="2">SG2303</strain>
    </source>
</reference>
<dbReference type="InterPro" id="IPR017853">
    <property type="entry name" value="GH"/>
</dbReference>
<gene>
    <name evidence="2" type="ORF">QU481_09215</name>
</gene>
<dbReference type="SUPFAM" id="SSF51445">
    <property type="entry name" value="(Trans)glycosidases"/>
    <property type="match status" value="1"/>
</dbReference>
<feature type="domain" description="Rv2525c-like glycoside hydrolase-like" evidence="1">
    <location>
        <begin position="17"/>
        <end position="180"/>
    </location>
</feature>
<dbReference type="InterPro" id="IPR015020">
    <property type="entry name" value="Rv2525c-like_Glyco_Hydro-like"/>
</dbReference>
<dbReference type="Proteomes" id="UP001168540">
    <property type="component" value="Unassembled WGS sequence"/>
</dbReference>